<dbReference type="RefSeq" id="XP_025366409.1">
    <property type="nucleotide sequence ID" value="XM_025516518.1"/>
</dbReference>
<protein>
    <submittedName>
        <fullName evidence="2">Uncharacterized protein</fullName>
    </submittedName>
</protein>
<reference evidence="2 3" key="1">
    <citation type="journal article" date="2018" name="Mol. Biol. Evol.">
        <title>Broad Genomic Sampling Reveals a Smut Pathogenic Ancestry of the Fungal Clade Ustilaginomycotina.</title>
        <authorList>
            <person name="Kijpornyongpan T."/>
            <person name="Mondo S.J."/>
            <person name="Barry K."/>
            <person name="Sandor L."/>
            <person name="Lee J."/>
            <person name="Lipzen A."/>
            <person name="Pangilinan J."/>
            <person name="LaButti K."/>
            <person name="Hainaut M."/>
            <person name="Henrissat B."/>
            <person name="Grigoriev I.V."/>
            <person name="Spatafora J.W."/>
            <person name="Aime M.C."/>
        </authorList>
    </citation>
    <scope>NUCLEOTIDE SEQUENCE [LARGE SCALE GENOMIC DNA]</scope>
    <source>
        <strain evidence="2 3">MCA 4658</strain>
    </source>
</reference>
<keyword evidence="3" id="KW-1185">Reference proteome</keyword>
<proteinExistence type="predicted"/>
<sequence>MYLDACQVGSQISCRYPVKAFHFGKHTSNVWHEGHAEQTADIAGGCSFGKVLLGGGGTADVVRGSTKAIPMAARSSCAGRLPAAMLCLLAVQKGPRQLTFGFQTGCWPHNLGCRNAYMMVQEPIPRADWKIASSLLISISILLIIVTVKLTVIPLQDQQYFLLYAVLASNVKKHPDNAARWIWDLAHKQLNSNANHFLHLWFKDNAHTMQHHD</sequence>
<dbReference type="AlphaFoldDB" id="A0A316VNN9"/>
<evidence type="ECO:0000313" key="2">
    <source>
        <dbReference type="EMBL" id="PWN39249.1"/>
    </source>
</evidence>
<dbReference type="GeneID" id="37038388"/>
<organism evidence="2 3">
    <name type="scientific">Ceraceosorus guamensis</name>
    <dbReference type="NCBI Taxonomy" id="1522189"/>
    <lineage>
        <taxon>Eukaryota</taxon>
        <taxon>Fungi</taxon>
        <taxon>Dikarya</taxon>
        <taxon>Basidiomycota</taxon>
        <taxon>Ustilaginomycotina</taxon>
        <taxon>Exobasidiomycetes</taxon>
        <taxon>Ceraceosorales</taxon>
        <taxon>Ceraceosoraceae</taxon>
        <taxon>Ceraceosorus</taxon>
    </lineage>
</organism>
<keyword evidence="1" id="KW-1133">Transmembrane helix</keyword>
<dbReference type="EMBL" id="KZ819482">
    <property type="protein sequence ID" value="PWN39249.1"/>
    <property type="molecule type" value="Genomic_DNA"/>
</dbReference>
<gene>
    <name evidence="2" type="ORF">IE81DRAFT_350339</name>
</gene>
<dbReference type="InParanoid" id="A0A316VNN9"/>
<evidence type="ECO:0000313" key="3">
    <source>
        <dbReference type="Proteomes" id="UP000245783"/>
    </source>
</evidence>
<feature type="transmembrane region" description="Helical" evidence="1">
    <location>
        <begin position="131"/>
        <end position="152"/>
    </location>
</feature>
<evidence type="ECO:0000256" key="1">
    <source>
        <dbReference type="SAM" id="Phobius"/>
    </source>
</evidence>
<name>A0A316VNN9_9BASI</name>
<accession>A0A316VNN9</accession>
<keyword evidence="1" id="KW-0812">Transmembrane</keyword>
<dbReference type="Proteomes" id="UP000245783">
    <property type="component" value="Unassembled WGS sequence"/>
</dbReference>
<keyword evidence="1" id="KW-0472">Membrane</keyword>